<reference evidence="3" key="1">
    <citation type="submission" date="2016-05" db="EMBL/GenBank/DDBJ databases">
        <authorList>
            <person name="Naeem Raeece"/>
        </authorList>
    </citation>
    <scope>NUCLEOTIDE SEQUENCE [LARGE SCALE GENOMIC DNA]</scope>
</reference>
<protein>
    <submittedName>
        <fullName evidence="1">PIR Superfamily Protein</fullName>
    </submittedName>
</protein>
<sequence>MAKPTGSSHFSYDSLENEYQSLKNSIFSNIYNIFNNSCNSTDRTEDISDTCKQYIIEKTDNEYVNNFLKKVHHNFKTTYLTVNKRDNVTFTDELENYNEYYIYFKWWLYDEILSKDDYKSNVIKIYEEWEKLINDQTYKSLQNQCAFNKLELNDVEKLLSIYSLKLIFYKNVQIFKEEENKPCRYINYFGKGLKAYYESIGRCSKDKKEDAYCNEFREFQKIYMNDNIYISTSSSNNEYIANGENTEKCALVIESLKNPLLLIYKENYDTWHLSDHPLNTLNSSIISASSAIGATAAISAFLLYLFKFTNIGSLFGYGNKKDNKMFLNVDQGTHDFTFTISEPEHNNFGNNEYKISYYSSDNS</sequence>
<evidence type="ECO:0000313" key="4">
    <source>
        <dbReference type="Proteomes" id="UP000078555"/>
    </source>
</evidence>
<reference evidence="4" key="2">
    <citation type="submission" date="2016-05" db="EMBL/GenBank/DDBJ databases">
        <authorList>
            <person name="Naeem R."/>
        </authorList>
    </citation>
    <scope>NUCLEOTIDE SEQUENCE [LARGE SCALE GENOMIC DNA]</scope>
</reference>
<dbReference type="AlphaFoldDB" id="A0A1A9AJK8"/>
<dbReference type="Proteomes" id="UP000078550">
    <property type="component" value="Unassembled WGS sequence"/>
</dbReference>
<dbReference type="EMBL" id="FLRD01001274">
    <property type="protein sequence ID" value="SBT56951.1"/>
    <property type="molecule type" value="Genomic_DNA"/>
</dbReference>
<dbReference type="EMBL" id="FLRE01001361">
    <property type="protein sequence ID" value="SBT56396.1"/>
    <property type="molecule type" value="Genomic_DNA"/>
</dbReference>
<name>A0A1A9AJK8_PLAOA</name>
<reference evidence="1" key="3">
    <citation type="submission" date="2016-05" db="EMBL/GenBank/DDBJ databases">
        <authorList>
            <person name="Lavstsen T."/>
            <person name="Jespersen J.S."/>
        </authorList>
    </citation>
    <scope>NUCLEOTIDE SEQUENCE [LARGE SCALE GENOMIC DNA]</scope>
</reference>
<organism evidence="1 3">
    <name type="scientific">Plasmodium ovale wallikeri</name>
    <dbReference type="NCBI Taxonomy" id="864142"/>
    <lineage>
        <taxon>Eukaryota</taxon>
        <taxon>Sar</taxon>
        <taxon>Alveolata</taxon>
        <taxon>Apicomplexa</taxon>
        <taxon>Aconoidasida</taxon>
        <taxon>Haemosporida</taxon>
        <taxon>Plasmodiidae</taxon>
        <taxon>Plasmodium</taxon>
        <taxon>Plasmodium (Plasmodium)</taxon>
    </lineage>
</organism>
<gene>
    <name evidence="2" type="ORF">POVWA1_079250</name>
    <name evidence="1" type="ORF">POVWA2_073360</name>
</gene>
<evidence type="ECO:0000313" key="2">
    <source>
        <dbReference type="EMBL" id="SBT56951.1"/>
    </source>
</evidence>
<keyword evidence="4" id="KW-1185">Reference proteome</keyword>
<evidence type="ECO:0000313" key="3">
    <source>
        <dbReference type="Proteomes" id="UP000078550"/>
    </source>
</evidence>
<accession>A0A1A9AJK8</accession>
<proteinExistence type="predicted"/>
<evidence type="ECO:0000313" key="1">
    <source>
        <dbReference type="EMBL" id="SBT56396.1"/>
    </source>
</evidence>
<dbReference type="Proteomes" id="UP000078555">
    <property type="component" value="Unassembled WGS sequence"/>
</dbReference>